<comment type="caution">
    <text evidence="1">The sequence shown here is derived from an EMBL/GenBank/DDBJ whole genome shotgun (WGS) entry which is preliminary data.</text>
</comment>
<name>A0A2N3LND0_9BACI</name>
<dbReference type="EMBL" id="PIQO01000003">
    <property type="protein sequence ID" value="PKR86130.1"/>
    <property type="molecule type" value="Genomic_DNA"/>
</dbReference>
<accession>A0A2N3LND0</accession>
<reference evidence="1 2" key="1">
    <citation type="submission" date="2017-11" db="EMBL/GenBank/DDBJ databases">
        <title>Bacillus camelliae sp. nov., isolated from pu'er tea.</title>
        <authorList>
            <person name="Niu L."/>
        </authorList>
    </citation>
    <scope>NUCLEOTIDE SEQUENCE [LARGE SCALE GENOMIC DNA]</scope>
    <source>
        <strain evidence="1 2">7578-1</strain>
    </source>
</reference>
<protein>
    <submittedName>
        <fullName evidence="1">Uncharacterized protein</fullName>
    </submittedName>
</protein>
<proteinExistence type="predicted"/>
<evidence type="ECO:0000313" key="1">
    <source>
        <dbReference type="EMBL" id="PKR86130.1"/>
    </source>
</evidence>
<evidence type="ECO:0000313" key="2">
    <source>
        <dbReference type="Proteomes" id="UP000233440"/>
    </source>
</evidence>
<gene>
    <name evidence="1" type="ORF">CWO92_07085</name>
</gene>
<keyword evidence="2" id="KW-1185">Reference proteome</keyword>
<organism evidence="1 2">
    <name type="scientific">Heyndrickxia camelliae</name>
    <dbReference type="NCBI Taxonomy" id="1707093"/>
    <lineage>
        <taxon>Bacteria</taxon>
        <taxon>Bacillati</taxon>
        <taxon>Bacillota</taxon>
        <taxon>Bacilli</taxon>
        <taxon>Bacillales</taxon>
        <taxon>Bacillaceae</taxon>
        <taxon>Heyndrickxia</taxon>
    </lineage>
</organism>
<dbReference type="Proteomes" id="UP000233440">
    <property type="component" value="Unassembled WGS sequence"/>
</dbReference>
<dbReference type="AlphaFoldDB" id="A0A2N3LND0"/>
<sequence length="62" mass="7151">MTIKKQLIVMSIVFDEEATYAESAAEAISHRLFNEDGIIEWDFRVKKEETLSADITDEDLED</sequence>